<keyword evidence="2" id="KW-0812">Transmembrane</keyword>
<accession>A0ABU6G1F4</accession>
<reference evidence="4 5" key="1">
    <citation type="submission" date="2023-03" db="EMBL/GenBank/DDBJ databases">
        <title>Bacillus Genome Sequencing.</title>
        <authorList>
            <person name="Dunlap C."/>
        </authorList>
    </citation>
    <scope>NUCLEOTIDE SEQUENCE [LARGE SCALE GENOMIC DNA]</scope>
    <source>
        <strain evidence="4 5">BD-533</strain>
    </source>
</reference>
<feature type="compositionally biased region" description="Basic and acidic residues" evidence="1">
    <location>
        <begin position="122"/>
        <end position="133"/>
    </location>
</feature>
<evidence type="ECO:0000313" key="4">
    <source>
        <dbReference type="EMBL" id="MEC0226708.1"/>
    </source>
</evidence>
<feature type="domain" description="DUF4367" evidence="3">
    <location>
        <begin position="152"/>
        <end position="248"/>
    </location>
</feature>
<name>A0ABU6G1F4_9BACL</name>
<feature type="region of interest" description="Disordered" evidence="1">
    <location>
        <begin position="111"/>
        <end position="136"/>
    </location>
</feature>
<keyword evidence="2" id="KW-1133">Transmembrane helix</keyword>
<comment type="caution">
    <text evidence="4">The sequence shown here is derived from an EMBL/GenBank/DDBJ whole genome shotgun (WGS) entry which is preliminary data.</text>
</comment>
<dbReference type="RefSeq" id="WP_246362666.1">
    <property type="nucleotide sequence ID" value="NZ_JABMKZ010000016.1"/>
</dbReference>
<gene>
    <name evidence="4" type="ORF">P4I72_06210</name>
</gene>
<proteinExistence type="predicted"/>
<keyword evidence="5" id="KW-1185">Reference proteome</keyword>
<keyword evidence="2" id="KW-0472">Membrane</keyword>
<evidence type="ECO:0000256" key="2">
    <source>
        <dbReference type="SAM" id="Phobius"/>
    </source>
</evidence>
<dbReference type="Proteomes" id="UP001338137">
    <property type="component" value="Unassembled WGS sequence"/>
</dbReference>
<dbReference type="Pfam" id="PF14285">
    <property type="entry name" value="DUF4367"/>
    <property type="match status" value="1"/>
</dbReference>
<sequence>MNKTRNLKEFEKVTALLSHAEMDGDNVHKERIFNRLKYKMETGKIQLFDLQKDGISMKKNSWKSIAVAAAALVCVGGVFSTTSYAQDMIHTIMARFQVGNMEITQYDKELPVSKVGDPSPESAKETERIEREAPPAMTLDKAREVMGIDFPAPTWLSDTYTFMNVVSQGKSMVEVQYEEKDKNLISLLISKGANNGISTTDEVKTETIKGTKVYYANGIVIWEYKGFTYELYSGIDFDVEAMSKIIGSLSTKGK</sequence>
<evidence type="ECO:0000259" key="3">
    <source>
        <dbReference type="Pfam" id="PF14285"/>
    </source>
</evidence>
<dbReference type="InterPro" id="IPR025377">
    <property type="entry name" value="DUF4367"/>
</dbReference>
<organism evidence="4 5">
    <name type="scientific">Paenibacillus alba</name>
    <dbReference type="NCBI Taxonomy" id="1197127"/>
    <lineage>
        <taxon>Bacteria</taxon>
        <taxon>Bacillati</taxon>
        <taxon>Bacillota</taxon>
        <taxon>Bacilli</taxon>
        <taxon>Bacillales</taxon>
        <taxon>Paenibacillaceae</taxon>
        <taxon>Paenibacillus</taxon>
    </lineage>
</organism>
<feature type="transmembrane region" description="Helical" evidence="2">
    <location>
        <begin position="65"/>
        <end position="85"/>
    </location>
</feature>
<evidence type="ECO:0000256" key="1">
    <source>
        <dbReference type="SAM" id="MobiDB-lite"/>
    </source>
</evidence>
<evidence type="ECO:0000313" key="5">
    <source>
        <dbReference type="Proteomes" id="UP001338137"/>
    </source>
</evidence>
<protein>
    <submittedName>
        <fullName evidence="4">DUF4367 domain-containing protein</fullName>
    </submittedName>
</protein>
<dbReference type="EMBL" id="JARLKY010000012">
    <property type="protein sequence ID" value="MEC0226708.1"/>
    <property type="molecule type" value="Genomic_DNA"/>
</dbReference>